<accession>T1FTP9</accession>
<reference evidence="3" key="3">
    <citation type="submission" date="2015-06" db="UniProtKB">
        <authorList>
            <consortium name="EnsemblMetazoa"/>
        </authorList>
    </citation>
    <scope>IDENTIFICATION</scope>
</reference>
<proteinExistence type="predicted"/>
<dbReference type="Proteomes" id="UP000015101">
    <property type="component" value="Unassembled WGS sequence"/>
</dbReference>
<evidence type="ECO:0000313" key="3">
    <source>
        <dbReference type="EnsemblMetazoa" id="HelroP192215"/>
    </source>
</evidence>
<keyword evidence="1" id="KW-1133">Transmembrane helix</keyword>
<reference evidence="2 4" key="2">
    <citation type="journal article" date="2013" name="Nature">
        <title>Insights into bilaterian evolution from three spiralian genomes.</title>
        <authorList>
            <person name="Simakov O."/>
            <person name="Marletaz F."/>
            <person name="Cho S.J."/>
            <person name="Edsinger-Gonzales E."/>
            <person name="Havlak P."/>
            <person name="Hellsten U."/>
            <person name="Kuo D.H."/>
            <person name="Larsson T."/>
            <person name="Lv J."/>
            <person name="Arendt D."/>
            <person name="Savage R."/>
            <person name="Osoegawa K."/>
            <person name="de Jong P."/>
            <person name="Grimwood J."/>
            <person name="Chapman J.A."/>
            <person name="Shapiro H."/>
            <person name="Aerts A."/>
            <person name="Otillar R.P."/>
            <person name="Terry A.Y."/>
            <person name="Boore J.L."/>
            <person name="Grigoriev I.V."/>
            <person name="Lindberg D.R."/>
            <person name="Seaver E.C."/>
            <person name="Weisblat D.A."/>
            <person name="Putnam N.H."/>
            <person name="Rokhsar D.S."/>
        </authorList>
    </citation>
    <scope>NUCLEOTIDE SEQUENCE</scope>
</reference>
<dbReference type="InParanoid" id="T1FTP9"/>
<dbReference type="PROSITE" id="PS51257">
    <property type="entry name" value="PROKAR_LIPOPROTEIN"/>
    <property type="match status" value="1"/>
</dbReference>
<dbReference type="AlphaFoldDB" id="T1FTP9"/>
<dbReference type="EMBL" id="AMQM01004975">
    <property type="status" value="NOT_ANNOTATED_CDS"/>
    <property type="molecule type" value="Genomic_DNA"/>
</dbReference>
<dbReference type="CTD" id="20212196"/>
<dbReference type="KEGG" id="hro:HELRODRAFT_192215"/>
<reference evidence="4" key="1">
    <citation type="submission" date="2012-12" db="EMBL/GenBank/DDBJ databases">
        <authorList>
            <person name="Hellsten U."/>
            <person name="Grimwood J."/>
            <person name="Chapman J.A."/>
            <person name="Shapiro H."/>
            <person name="Aerts A."/>
            <person name="Otillar R.P."/>
            <person name="Terry A.Y."/>
            <person name="Boore J.L."/>
            <person name="Simakov O."/>
            <person name="Marletaz F."/>
            <person name="Cho S.-J."/>
            <person name="Edsinger-Gonzales E."/>
            <person name="Havlak P."/>
            <person name="Kuo D.-H."/>
            <person name="Larsson T."/>
            <person name="Lv J."/>
            <person name="Arendt D."/>
            <person name="Savage R."/>
            <person name="Osoegawa K."/>
            <person name="de Jong P."/>
            <person name="Lindberg D.R."/>
            <person name="Seaver E.C."/>
            <person name="Weisblat D.A."/>
            <person name="Putnam N.H."/>
            <person name="Grigoriev I.V."/>
            <person name="Rokhsar D.S."/>
        </authorList>
    </citation>
    <scope>NUCLEOTIDE SEQUENCE</scope>
</reference>
<dbReference type="GeneID" id="20212196"/>
<feature type="transmembrane region" description="Helical" evidence="1">
    <location>
        <begin position="639"/>
        <end position="663"/>
    </location>
</feature>
<keyword evidence="4" id="KW-1185">Reference proteome</keyword>
<name>T1FTP9_HELRO</name>
<organism evidence="3 4">
    <name type="scientific">Helobdella robusta</name>
    <name type="common">Californian leech</name>
    <dbReference type="NCBI Taxonomy" id="6412"/>
    <lineage>
        <taxon>Eukaryota</taxon>
        <taxon>Metazoa</taxon>
        <taxon>Spiralia</taxon>
        <taxon>Lophotrochozoa</taxon>
        <taxon>Annelida</taxon>
        <taxon>Clitellata</taxon>
        <taxon>Hirudinea</taxon>
        <taxon>Rhynchobdellida</taxon>
        <taxon>Glossiphoniidae</taxon>
        <taxon>Helobdella</taxon>
    </lineage>
</organism>
<dbReference type="EnsemblMetazoa" id="HelroT192215">
    <property type="protein sequence ID" value="HelroP192215"/>
    <property type="gene ID" value="HelroG192215"/>
</dbReference>
<evidence type="ECO:0000256" key="1">
    <source>
        <dbReference type="SAM" id="Phobius"/>
    </source>
</evidence>
<evidence type="ECO:0000313" key="4">
    <source>
        <dbReference type="Proteomes" id="UP000015101"/>
    </source>
</evidence>
<gene>
    <name evidence="3" type="primary">20212196</name>
    <name evidence="2" type="ORF">HELRODRAFT_192215</name>
</gene>
<keyword evidence="1" id="KW-0472">Membrane</keyword>
<dbReference type="EMBL" id="KB096743">
    <property type="protein sequence ID" value="ESO01631.1"/>
    <property type="molecule type" value="Genomic_DNA"/>
</dbReference>
<dbReference type="GO" id="GO:1903338">
    <property type="term" value="P:regulation of cell wall organization or biogenesis"/>
    <property type="evidence" value="ECO:0000318"/>
    <property type="project" value="GO_Central"/>
</dbReference>
<sequence>MLIYLKKKIVLRHRYFIPGSILLACQVRSHVVSLVRSASFSQSGLEKNENVIVVMRDEYVSLEAINGCPEREWHNFDSNKRLPRRFFAQKSHAGLYWNECNGSPRYKLLAVINPASSCNIADPVCLTIYLEIYVGNQTNVTHSLTLNGSPGHEVYVDGMQRDGETIFDRVTDMFFQWRSLQVQVFWNVDLVGHFSEKVKLLDFVYDHRQRYIDVDKRTVEVKERVTCVQKNLCTRNIEFKWTCFQYDDNEFIDDNHDRFYEASMENIYFKEKGTYKCSCSLQCLILYFDYDYWEGFLSKFEQVEESWDGNIHVLSTPSLMAADDFENSPNIIMAREGDLVAFDDVESCDRKGWREQEKNTHRSAKFFANSDLAGIYKNDCHDIPMIRRLLAVEGPSSFIEAIPGPNIPLQEGDKLAINIHFNVTLGSQPLASTLTLFNGKNVLRVYEGEYKLGANNKTSLLFSHNYLHSLNYYAPKRFTIVWYVKNEFFEGNVTIFDLTIKLWRLEAVNRTEVDISEEVTCRHGRGFRDYTWKCIKTDNDYHDDDQSNYVVHDAVVYFTKCGTYDCICTAEKYFLYQNFKRNWHGTITVRKGKEITVATVKSTTTTTMIRGRQTKATVATVATGINEKQVSTTNAGRKFSVVGFVVASLAVVAVLVVVVGFLYRRRKSQNQKSQFFTGRMSQKDVMKF</sequence>
<protein>
    <submittedName>
        <fullName evidence="2 3">Uncharacterized protein</fullName>
    </submittedName>
</protein>
<dbReference type="HOGENOM" id="CLU_400251_0_0_1"/>
<evidence type="ECO:0000313" key="2">
    <source>
        <dbReference type="EMBL" id="ESO01631.1"/>
    </source>
</evidence>
<dbReference type="RefSeq" id="XP_009020285.1">
    <property type="nucleotide sequence ID" value="XM_009022037.1"/>
</dbReference>
<keyword evidence="1" id="KW-0812">Transmembrane</keyword>